<dbReference type="SMART" id="SM00331">
    <property type="entry name" value="PP2C_SIG"/>
    <property type="match status" value="1"/>
</dbReference>
<comment type="caution">
    <text evidence="2">The sequence shown here is derived from an EMBL/GenBank/DDBJ whole genome shotgun (WGS) entry which is preliminary data.</text>
</comment>
<dbReference type="InterPro" id="IPR036890">
    <property type="entry name" value="HATPase_C_sf"/>
</dbReference>
<dbReference type="EMBL" id="BOPG01000034">
    <property type="protein sequence ID" value="GIJ58146.1"/>
    <property type="molecule type" value="Genomic_DNA"/>
</dbReference>
<evidence type="ECO:0000259" key="1">
    <source>
        <dbReference type="SMART" id="SM00331"/>
    </source>
</evidence>
<evidence type="ECO:0000313" key="3">
    <source>
        <dbReference type="Proteomes" id="UP000612585"/>
    </source>
</evidence>
<dbReference type="Gene3D" id="3.60.40.10">
    <property type="entry name" value="PPM-type phosphatase domain"/>
    <property type="match status" value="1"/>
</dbReference>
<dbReference type="SUPFAM" id="SSF55874">
    <property type="entry name" value="ATPase domain of HSP90 chaperone/DNA topoisomerase II/histidine kinase"/>
    <property type="match status" value="1"/>
</dbReference>
<name>A0A8J3ZAI3_9ACTN</name>
<dbReference type="AlphaFoldDB" id="A0A8J3ZAI3"/>
<dbReference type="SUPFAM" id="SSF81606">
    <property type="entry name" value="PP2C-like"/>
    <property type="match status" value="1"/>
</dbReference>
<gene>
    <name evidence="2" type="ORF">Vau01_056620</name>
</gene>
<dbReference type="PANTHER" id="PTHR35801">
    <property type="entry name" value="PHOSPHOSERINE PHOSPHATASE RSBX"/>
    <property type="match status" value="1"/>
</dbReference>
<reference evidence="2" key="1">
    <citation type="submission" date="2021-01" db="EMBL/GenBank/DDBJ databases">
        <title>Whole genome shotgun sequence of Virgisporangium aurantiacum NBRC 16421.</title>
        <authorList>
            <person name="Komaki H."/>
            <person name="Tamura T."/>
        </authorList>
    </citation>
    <scope>NUCLEOTIDE SEQUENCE</scope>
    <source>
        <strain evidence="2">NBRC 16421</strain>
    </source>
</reference>
<dbReference type="InterPro" id="IPR039248">
    <property type="entry name" value="Ptase_RsbX"/>
</dbReference>
<organism evidence="2 3">
    <name type="scientific">Virgisporangium aurantiacum</name>
    <dbReference type="NCBI Taxonomy" id="175570"/>
    <lineage>
        <taxon>Bacteria</taxon>
        <taxon>Bacillati</taxon>
        <taxon>Actinomycetota</taxon>
        <taxon>Actinomycetes</taxon>
        <taxon>Micromonosporales</taxon>
        <taxon>Micromonosporaceae</taxon>
        <taxon>Virgisporangium</taxon>
    </lineage>
</organism>
<accession>A0A8J3ZAI3</accession>
<proteinExistence type="predicted"/>
<dbReference type="PANTHER" id="PTHR35801:SF1">
    <property type="entry name" value="PHOSPHOSERINE PHOSPHATASE RSBX"/>
    <property type="match status" value="1"/>
</dbReference>
<dbReference type="InterPro" id="IPR036457">
    <property type="entry name" value="PPM-type-like_dom_sf"/>
</dbReference>
<evidence type="ECO:0000313" key="2">
    <source>
        <dbReference type="EMBL" id="GIJ58146.1"/>
    </source>
</evidence>
<dbReference type="InterPro" id="IPR003594">
    <property type="entry name" value="HATPase_dom"/>
</dbReference>
<feature type="domain" description="PPM-type phosphatase" evidence="1">
    <location>
        <begin position="170"/>
        <end position="353"/>
    </location>
</feature>
<dbReference type="RefSeq" id="WP_203998480.1">
    <property type="nucleotide sequence ID" value="NZ_BOPG01000034.1"/>
</dbReference>
<protein>
    <recommendedName>
        <fullName evidence="1">PPM-type phosphatase domain-containing protein</fullName>
    </recommendedName>
</protein>
<sequence length="357" mass="36561">MTGVNAPHRVLVGGRQPAHARWPVGADADVGAARREVAKLVDDLSPDKDRHGRAELVVTELATNLVRHAGGGWLLVRALTPSAIELVAVDDGPGVTDPAGVLAGPGAGPGAGRVPDAAGLGCGLRAVRRASARFDAWTGPGRGTVILSVVDLAEPKDHPGRPPEPRRCAGVSVGVVDPCGDGWAVAEDGDVLTVAVVDGLGHGPKASLATDAALIGFAAGVDDFEQFVPRANARMRDTRGAAVTMCRIDAAEGLLRYFAIGNVNGRVVPASGDARGLVTYGGTLGLHVQPPRTRIASMPFPAGASLVLWTDGLSSRLVPDPELLGHDPAVAAATLLRDHTRNRDDATVVVVSPGGAR</sequence>
<keyword evidence="3" id="KW-1185">Reference proteome</keyword>
<dbReference type="Pfam" id="PF13581">
    <property type="entry name" value="HATPase_c_2"/>
    <property type="match status" value="1"/>
</dbReference>
<dbReference type="Proteomes" id="UP000612585">
    <property type="component" value="Unassembled WGS sequence"/>
</dbReference>
<dbReference type="Pfam" id="PF07228">
    <property type="entry name" value="SpoIIE"/>
    <property type="match status" value="1"/>
</dbReference>
<dbReference type="Gene3D" id="3.30.565.10">
    <property type="entry name" value="Histidine kinase-like ATPase, C-terminal domain"/>
    <property type="match status" value="1"/>
</dbReference>
<dbReference type="InterPro" id="IPR001932">
    <property type="entry name" value="PPM-type_phosphatase-like_dom"/>
</dbReference>